<dbReference type="InterPro" id="IPR029063">
    <property type="entry name" value="SAM-dependent_MTases_sf"/>
</dbReference>
<dbReference type="SUPFAM" id="SSF53335">
    <property type="entry name" value="S-adenosyl-L-methionine-dependent methyltransferases"/>
    <property type="match status" value="1"/>
</dbReference>
<evidence type="ECO:0000313" key="9">
    <source>
        <dbReference type="Proteomes" id="UP000027432"/>
    </source>
</evidence>
<gene>
    <name evidence="8" type="ORF">TP2_09760</name>
</gene>
<dbReference type="EC" id="2.1.1.80" evidence="5"/>
<evidence type="ECO:0000313" key="8">
    <source>
        <dbReference type="EMBL" id="KEO51754.1"/>
    </source>
</evidence>
<dbReference type="RefSeq" id="WP_038078024.1">
    <property type="nucleotide sequence ID" value="NZ_AUND01000034.1"/>
</dbReference>
<comment type="function">
    <text evidence="5">Methylation of the membrane-bound methyl-accepting chemotaxis proteins (MCP) to form gamma-glutamyl methyl ester residues in MCP.</text>
</comment>
<dbReference type="SMART" id="SM00138">
    <property type="entry name" value="MeTrc"/>
    <property type="match status" value="1"/>
</dbReference>
<dbReference type="Pfam" id="PF01739">
    <property type="entry name" value="CheR"/>
    <property type="match status" value="1"/>
</dbReference>
<organism evidence="8 9">
    <name type="scientific">Thioclava pacifica DSM 10166</name>
    <dbReference type="NCBI Taxonomy" id="1353537"/>
    <lineage>
        <taxon>Bacteria</taxon>
        <taxon>Pseudomonadati</taxon>
        <taxon>Pseudomonadota</taxon>
        <taxon>Alphaproteobacteria</taxon>
        <taxon>Rhodobacterales</taxon>
        <taxon>Paracoccaceae</taxon>
        <taxon>Thioclava</taxon>
    </lineage>
</organism>
<dbReference type="SUPFAM" id="SSF47757">
    <property type="entry name" value="Chemotaxis receptor methyltransferase CheR, N-terminal domain"/>
    <property type="match status" value="1"/>
</dbReference>
<dbReference type="OrthoDB" id="9816309at2"/>
<evidence type="ECO:0000256" key="4">
    <source>
        <dbReference type="ARBA" id="ARBA00022691"/>
    </source>
</evidence>
<dbReference type="PROSITE" id="PS50123">
    <property type="entry name" value="CHER"/>
    <property type="match status" value="1"/>
</dbReference>
<protein>
    <recommendedName>
        <fullName evidence="5">Chemotaxis protein methyltransferase</fullName>
        <ecNumber evidence="5">2.1.1.80</ecNumber>
    </recommendedName>
</protein>
<dbReference type="PANTHER" id="PTHR24422">
    <property type="entry name" value="CHEMOTAXIS PROTEIN METHYLTRANSFERASE"/>
    <property type="match status" value="1"/>
</dbReference>
<evidence type="ECO:0000256" key="6">
    <source>
        <dbReference type="PIRSR" id="PIRSR000410-1"/>
    </source>
</evidence>
<keyword evidence="4 5" id="KW-0949">S-adenosyl-L-methionine</keyword>
<dbReference type="InterPro" id="IPR000780">
    <property type="entry name" value="CheR_MeTrfase"/>
</dbReference>
<feature type="binding site" evidence="6">
    <location>
        <position position="127"/>
    </location>
    <ligand>
        <name>S-adenosyl-L-methionine</name>
        <dbReference type="ChEBI" id="CHEBI:59789"/>
    </ligand>
</feature>
<dbReference type="PIRSF" id="PIRSF000410">
    <property type="entry name" value="CheR"/>
    <property type="match status" value="1"/>
</dbReference>
<feature type="binding site" evidence="6">
    <location>
        <begin position="207"/>
        <end position="208"/>
    </location>
    <ligand>
        <name>S-adenosyl-L-methionine</name>
        <dbReference type="ChEBI" id="CHEBI:59789"/>
    </ligand>
</feature>
<evidence type="ECO:0000256" key="1">
    <source>
        <dbReference type="ARBA" id="ARBA00001541"/>
    </source>
</evidence>
<dbReference type="eggNOG" id="COG1352">
    <property type="taxonomic scope" value="Bacteria"/>
</dbReference>
<keyword evidence="9" id="KW-1185">Reference proteome</keyword>
<feature type="binding site" evidence="6">
    <location>
        <begin position="224"/>
        <end position="225"/>
    </location>
    <ligand>
        <name>S-adenosyl-L-methionine</name>
        <dbReference type="ChEBI" id="CHEBI:59789"/>
    </ligand>
</feature>
<evidence type="ECO:0000256" key="3">
    <source>
        <dbReference type="ARBA" id="ARBA00022679"/>
    </source>
</evidence>
<name>A0A074J5E9_9RHOB</name>
<keyword evidence="2 5" id="KW-0489">Methyltransferase</keyword>
<dbReference type="InterPro" id="IPR026024">
    <property type="entry name" value="Chemotaxis_MeTrfase_CheR"/>
</dbReference>
<dbReference type="Proteomes" id="UP000027432">
    <property type="component" value="Unassembled WGS sequence"/>
</dbReference>
<dbReference type="Pfam" id="PF03705">
    <property type="entry name" value="CheR_N"/>
    <property type="match status" value="1"/>
</dbReference>
<dbReference type="EMBL" id="AUND01000034">
    <property type="protein sequence ID" value="KEO51754.1"/>
    <property type="molecule type" value="Genomic_DNA"/>
</dbReference>
<evidence type="ECO:0000259" key="7">
    <source>
        <dbReference type="PROSITE" id="PS50123"/>
    </source>
</evidence>
<dbReference type="InterPro" id="IPR050903">
    <property type="entry name" value="Bact_Chemotaxis_MeTrfase"/>
</dbReference>
<dbReference type="PRINTS" id="PR00996">
    <property type="entry name" value="CHERMTFRASE"/>
</dbReference>
<dbReference type="STRING" id="1353537.TP2_09760"/>
<feature type="binding site" evidence="6">
    <location>
        <position position="83"/>
    </location>
    <ligand>
        <name>S-adenosyl-L-methionine</name>
        <dbReference type="ChEBI" id="CHEBI:59789"/>
    </ligand>
</feature>
<comment type="catalytic activity">
    <reaction evidence="1 5">
        <text>L-glutamyl-[protein] + S-adenosyl-L-methionine = [protein]-L-glutamate 5-O-methyl ester + S-adenosyl-L-homocysteine</text>
        <dbReference type="Rhea" id="RHEA:24452"/>
        <dbReference type="Rhea" id="RHEA-COMP:10208"/>
        <dbReference type="Rhea" id="RHEA-COMP:10311"/>
        <dbReference type="ChEBI" id="CHEBI:29973"/>
        <dbReference type="ChEBI" id="CHEBI:57856"/>
        <dbReference type="ChEBI" id="CHEBI:59789"/>
        <dbReference type="ChEBI" id="CHEBI:82795"/>
        <dbReference type="EC" id="2.1.1.80"/>
    </reaction>
</comment>
<feature type="binding site" evidence="6">
    <location>
        <position position="85"/>
    </location>
    <ligand>
        <name>S-adenosyl-L-methionine</name>
        <dbReference type="ChEBI" id="CHEBI:59789"/>
    </ligand>
</feature>
<keyword evidence="3 5" id="KW-0808">Transferase</keyword>
<reference evidence="8 9" key="1">
    <citation type="submission" date="2013-07" db="EMBL/GenBank/DDBJ databases">
        <title>Thioclava pacifica DSM 10166 Genome Sequencing.</title>
        <authorList>
            <person name="Lai Q."/>
            <person name="Shao Z."/>
        </authorList>
    </citation>
    <scope>NUCLEOTIDE SEQUENCE [LARGE SCALE GENOMIC DNA]</scope>
    <source>
        <strain evidence="8 9">DSM 10166</strain>
    </source>
</reference>
<accession>A0A074J5E9</accession>
<proteinExistence type="predicted"/>
<dbReference type="GO" id="GO:0032259">
    <property type="term" value="P:methylation"/>
    <property type="evidence" value="ECO:0007669"/>
    <property type="project" value="UniProtKB-KW"/>
</dbReference>
<dbReference type="InterPro" id="IPR036804">
    <property type="entry name" value="CheR_N_sf"/>
</dbReference>
<dbReference type="AlphaFoldDB" id="A0A074J5E9"/>
<dbReference type="GO" id="GO:0008983">
    <property type="term" value="F:protein-glutamate O-methyltransferase activity"/>
    <property type="evidence" value="ECO:0007669"/>
    <property type="project" value="UniProtKB-EC"/>
</dbReference>
<dbReference type="InterPro" id="IPR022641">
    <property type="entry name" value="CheR_N"/>
</dbReference>
<dbReference type="InterPro" id="IPR022642">
    <property type="entry name" value="CheR_C"/>
</dbReference>
<feature type="binding site" evidence="6">
    <location>
        <position position="153"/>
    </location>
    <ligand>
        <name>S-adenosyl-L-methionine</name>
        <dbReference type="ChEBI" id="CHEBI:59789"/>
    </ligand>
</feature>
<sequence length="291" mass="32431">MSTTSPNLGQLSPAPDELEIIARILHDATGIVIAPGKSSMVQSRLGKRLRALGINDYASYIAHVTSQGGVDERRNMISALTTNVTHFFRENHHFETLRATAMPPLLERARAGQRIRIWSAGSSNGQEAYSIAMIIAEAAPDYTNLDVRILASDIDPQMVAAGATGIYEEAALASVPIDLQRKYFSRTGEQVQIVAPLRNLVSFRELNLHERWPMRGQFDIIFCRNVVIYFAPDAQTKLWRRFETQLAPDGWLFVGHSERISDLSHSNLVNAGVTTYRLSAKTTSRNTGQWH</sequence>
<comment type="caution">
    <text evidence="8">The sequence shown here is derived from an EMBL/GenBank/DDBJ whole genome shotgun (WGS) entry which is preliminary data.</text>
</comment>
<evidence type="ECO:0000256" key="2">
    <source>
        <dbReference type="ARBA" id="ARBA00022603"/>
    </source>
</evidence>
<dbReference type="PANTHER" id="PTHR24422:SF19">
    <property type="entry name" value="CHEMOTAXIS PROTEIN METHYLTRANSFERASE"/>
    <property type="match status" value="1"/>
</dbReference>
<evidence type="ECO:0000256" key="5">
    <source>
        <dbReference type="PIRNR" id="PIRNR000410"/>
    </source>
</evidence>
<dbReference type="Gene3D" id="3.40.50.150">
    <property type="entry name" value="Vaccinia Virus protein VP39"/>
    <property type="match status" value="1"/>
</dbReference>
<dbReference type="Gene3D" id="1.10.155.10">
    <property type="entry name" value="Chemotaxis receptor methyltransferase CheR, N-terminal domain"/>
    <property type="match status" value="1"/>
</dbReference>
<feature type="binding site" evidence="6">
    <location>
        <position position="89"/>
    </location>
    <ligand>
        <name>S-adenosyl-L-methionine</name>
        <dbReference type="ChEBI" id="CHEBI:59789"/>
    </ligand>
</feature>
<feature type="domain" description="CheR-type methyltransferase" evidence="7">
    <location>
        <begin position="6"/>
        <end position="281"/>
    </location>
</feature>